<dbReference type="Proteomes" id="UP001223420">
    <property type="component" value="Unassembled WGS sequence"/>
</dbReference>
<gene>
    <name evidence="1" type="ORF">QO001_004490</name>
</gene>
<sequence>MVKGGLNRSAAFEGIQAASAAAPFINPATSV</sequence>
<proteinExistence type="predicted"/>
<name>A0AAJ1TRK4_9HYPH</name>
<organism evidence="1 2">
    <name type="scientific">Methylobacterium brachiatum</name>
    <dbReference type="NCBI Taxonomy" id="269660"/>
    <lineage>
        <taxon>Bacteria</taxon>
        <taxon>Pseudomonadati</taxon>
        <taxon>Pseudomonadota</taxon>
        <taxon>Alphaproteobacteria</taxon>
        <taxon>Hyphomicrobiales</taxon>
        <taxon>Methylobacteriaceae</taxon>
        <taxon>Methylobacterium</taxon>
    </lineage>
</organism>
<reference evidence="1" key="1">
    <citation type="submission" date="2023-07" db="EMBL/GenBank/DDBJ databases">
        <title>Genomic Encyclopedia of Type Strains, Phase IV (KMG-IV): sequencing the most valuable type-strain genomes for metagenomic binning, comparative biology and taxonomic classification.</title>
        <authorList>
            <person name="Goeker M."/>
        </authorList>
    </citation>
    <scope>NUCLEOTIDE SEQUENCE</scope>
    <source>
        <strain evidence="1">DSM 19569</strain>
    </source>
</reference>
<comment type="caution">
    <text evidence="1">The sequence shown here is derived from an EMBL/GenBank/DDBJ whole genome shotgun (WGS) entry which is preliminary data.</text>
</comment>
<protein>
    <submittedName>
        <fullName evidence="1">Uncharacterized protein</fullName>
    </submittedName>
</protein>
<evidence type="ECO:0000313" key="1">
    <source>
        <dbReference type="EMBL" id="MDQ0545546.1"/>
    </source>
</evidence>
<dbReference type="EMBL" id="JAUSWL010000009">
    <property type="protein sequence ID" value="MDQ0545546.1"/>
    <property type="molecule type" value="Genomic_DNA"/>
</dbReference>
<dbReference type="AlphaFoldDB" id="A0AAJ1TRK4"/>
<evidence type="ECO:0000313" key="2">
    <source>
        <dbReference type="Proteomes" id="UP001223420"/>
    </source>
</evidence>
<accession>A0AAJ1TRK4</accession>